<dbReference type="Proteomes" id="UP001152797">
    <property type="component" value="Unassembled WGS sequence"/>
</dbReference>
<accession>A0A9P1C9Y3</accession>
<evidence type="ECO:0000313" key="1">
    <source>
        <dbReference type="EMBL" id="CAI3987328.1"/>
    </source>
</evidence>
<gene>
    <name evidence="1" type="ORF">C1SCF055_LOCUS14611</name>
</gene>
<dbReference type="AlphaFoldDB" id="A0A9P1C9Y3"/>
<dbReference type="EMBL" id="CAMXCT010001156">
    <property type="protein sequence ID" value="CAI3987328.1"/>
    <property type="molecule type" value="Genomic_DNA"/>
</dbReference>
<reference evidence="1" key="1">
    <citation type="submission" date="2022-10" db="EMBL/GenBank/DDBJ databases">
        <authorList>
            <person name="Chen Y."/>
            <person name="Dougan E. K."/>
            <person name="Chan C."/>
            <person name="Rhodes N."/>
            <person name="Thang M."/>
        </authorList>
    </citation>
    <scope>NUCLEOTIDE SEQUENCE</scope>
</reference>
<name>A0A9P1C9Y3_9DINO</name>
<reference evidence="2 3" key="2">
    <citation type="submission" date="2024-05" db="EMBL/GenBank/DDBJ databases">
        <authorList>
            <person name="Chen Y."/>
            <person name="Shah S."/>
            <person name="Dougan E. K."/>
            <person name="Thang M."/>
            <person name="Chan C."/>
        </authorList>
    </citation>
    <scope>NUCLEOTIDE SEQUENCE [LARGE SCALE GENOMIC DNA]</scope>
</reference>
<evidence type="ECO:0000313" key="2">
    <source>
        <dbReference type="EMBL" id="CAL4774640.1"/>
    </source>
</evidence>
<dbReference type="EMBL" id="CAMXCT020001156">
    <property type="protein sequence ID" value="CAL1140703.1"/>
    <property type="molecule type" value="Genomic_DNA"/>
</dbReference>
<evidence type="ECO:0000313" key="3">
    <source>
        <dbReference type="Proteomes" id="UP001152797"/>
    </source>
</evidence>
<keyword evidence="3" id="KW-1185">Reference proteome</keyword>
<comment type="caution">
    <text evidence="1">The sequence shown here is derived from an EMBL/GenBank/DDBJ whole genome shotgun (WGS) entry which is preliminary data.</text>
</comment>
<proteinExistence type="predicted"/>
<organism evidence="1">
    <name type="scientific">Cladocopium goreaui</name>
    <dbReference type="NCBI Taxonomy" id="2562237"/>
    <lineage>
        <taxon>Eukaryota</taxon>
        <taxon>Sar</taxon>
        <taxon>Alveolata</taxon>
        <taxon>Dinophyceae</taxon>
        <taxon>Suessiales</taxon>
        <taxon>Symbiodiniaceae</taxon>
        <taxon>Cladocopium</taxon>
    </lineage>
</organism>
<sequence length="273" mass="30840">MLGSASRFGTVRSLFCARVPALVPGPRCAEGGQICRPHQGYLGYLRWSSSKGEDSFSLEDVVAYGTWWCKTNMGQNIKEDVLRSALRKQLDVLEEADEENIAFGNVKICLEEMEHDEEIKTCIPFDEGSLQDFRENQAEDTEGEEDGQAEFEAFAEFAEANLMTSKEVLAFAEKRGARVEVVNSAAKITGHNGVQVDRIQCFHSKAWNPRSGDGKRVLQKIFEMGLREDIADSAPPEYCKWCKKFQSPEEIQSCTSNQRDCRRLESDSWKMKL</sequence>
<protein>
    <submittedName>
        <fullName evidence="1">Uncharacterized protein</fullName>
    </submittedName>
</protein>
<dbReference type="EMBL" id="CAMXCT030001156">
    <property type="protein sequence ID" value="CAL4774640.1"/>
    <property type="molecule type" value="Genomic_DNA"/>
</dbReference>
<dbReference type="OrthoDB" id="10648149at2759"/>